<evidence type="ECO:0000256" key="2">
    <source>
        <dbReference type="SAM" id="Coils"/>
    </source>
</evidence>
<sequence length="402" mass="44272">MTPFSNVCANACCLWRQTSTDFSVDPFFPNKSFRELNMKLYGSVRPSLALLLAAVVAISACSDSQNTEKPVERVWPVKVASVSSAGDVSARQFAGRVKAVQTVDLSFQVGGKLQEVKFSEGEFVPKGRVIAALDDRDFRRRVKEARVNLQLLEKTLERQQALKERNVISSQQLDETQTNYDLAKVALENAEQDLAYTRLSVPFDALVTRQLVESYSNVQKGQGVVRLQNVSEVRVQVSVPERLLATIDADRVESITASFEFLPGKEFPLEYREHQAEADSVTQTYVVELGMARPEKVQILPGMTARVKLRLKQDVGELRVPLSAVQTNADGTPYVWQINDDHSVSRIDVELGRTDGDSVQVTAGLNPGAMLVAAGGQHLYEGAKVRNYAAAAAAQPVAETEQ</sequence>
<dbReference type="Gene3D" id="2.40.30.170">
    <property type="match status" value="1"/>
</dbReference>
<keyword evidence="5" id="KW-1185">Reference proteome</keyword>
<dbReference type="PATRIC" id="fig|1769779.3.peg.2839"/>
<gene>
    <name evidence="4" type="primary">ttgD</name>
    <name evidence="4" type="ORF">AUP74_02843</name>
</gene>
<name>A0A1C9WAR8_9GAMM</name>
<dbReference type="Pfam" id="PF25967">
    <property type="entry name" value="RND-MFP_C"/>
    <property type="match status" value="1"/>
</dbReference>
<accession>A0A1C9WAR8</accession>
<dbReference type="InterPro" id="IPR006143">
    <property type="entry name" value="RND_pump_MFP"/>
</dbReference>
<dbReference type="AlphaFoldDB" id="A0A1C9WAR8"/>
<proteinExistence type="inferred from homology"/>
<dbReference type="GO" id="GO:1990281">
    <property type="term" value="C:efflux pump complex"/>
    <property type="evidence" value="ECO:0007669"/>
    <property type="project" value="TreeGrafter"/>
</dbReference>
<dbReference type="PANTHER" id="PTHR30469">
    <property type="entry name" value="MULTIDRUG RESISTANCE PROTEIN MDTA"/>
    <property type="match status" value="1"/>
</dbReference>
<dbReference type="STRING" id="1769779.AUP74_02843"/>
<dbReference type="KEGG" id="micc:AUP74_02843"/>
<evidence type="ECO:0000259" key="3">
    <source>
        <dbReference type="Pfam" id="PF25967"/>
    </source>
</evidence>
<organism evidence="4 5">
    <name type="scientific">Microbulbifer aggregans</name>
    <dbReference type="NCBI Taxonomy" id="1769779"/>
    <lineage>
        <taxon>Bacteria</taxon>
        <taxon>Pseudomonadati</taxon>
        <taxon>Pseudomonadota</taxon>
        <taxon>Gammaproteobacteria</taxon>
        <taxon>Cellvibrionales</taxon>
        <taxon>Microbulbiferaceae</taxon>
        <taxon>Microbulbifer</taxon>
    </lineage>
</organism>
<dbReference type="InterPro" id="IPR058627">
    <property type="entry name" value="MdtA-like_C"/>
</dbReference>
<dbReference type="Gene3D" id="2.40.420.20">
    <property type="match status" value="1"/>
</dbReference>
<feature type="coiled-coil region" evidence="2">
    <location>
        <begin position="142"/>
        <end position="193"/>
    </location>
</feature>
<reference evidence="5" key="1">
    <citation type="submission" date="2016-01" db="EMBL/GenBank/DDBJ databases">
        <title>Complete genome sequence of Microbulbifer sp. CCB-MM1, a halophile isolated from Matang Mangrove Forest, Perak.</title>
        <authorList>
            <person name="Moh T.H."/>
            <person name="Dinesh B."/>
            <person name="Lau N.-S."/>
            <person name="Go F."/>
            <person name="Alexander Chong S.-C."/>
        </authorList>
    </citation>
    <scope>NUCLEOTIDE SEQUENCE [LARGE SCALE GENOMIC DNA]</scope>
    <source>
        <strain evidence="5">CCB-MM1</strain>
    </source>
</reference>
<keyword evidence="2" id="KW-0175">Coiled coil</keyword>
<evidence type="ECO:0000313" key="5">
    <source>
        <dbReference type="Proteomes" id="UP000095672"/>
    </source>
</evidence>
<dbReference type="PANTHER" id="PTHR30469:SF20">
    <property type="entry name" value="EFFLUX RND TRANSPORTER PERIPLASMIC ADAPTOR SUBUNIT"/>
    <property type="match status" value="1"/>
</dbReference>
<evidence type="ECO:0000256" key="1">
    <source>
        <dbReference type="ARBA" id="ARBA00009477"/>
    </source>
</evidence>
<dbReference type="EMBL" id="CP014143">
    <property type="protein sequence ID" value="AOS98238.1"/>
    <property type="molecule type" value="Genomic_DNA"/>
</dbReference>
<protein>
    <submittedName>
        <fullName evidence="4">Toluene efflux pump periplasmic linker protein TtgD</fullName>
    </submittedName>
</protein>
<dbReference type="Gene3D" id="2.40.50.100">
    <property type="match status" value="1"/>
</dbReference>
<dbReference type="NCBIfam" id="TIGR01730">
    <property type="entry name" value="RND_mfp"/>
    <property type="match status" value="1"/>
</dbReference>
<feature type="domain" description="Multidrug resistance protein MdtA-like C-terminal permuted SH3" evidence="3">
    <location>
        <begin position="320"/>
        <end position="377"/>
    </location>
</feature>
<comment type="similarity">
    <text evidence="1">Belongs to the membrane fusion protein (MFP) (TC 8.A.1) family.</text>
</comment>
<dbReference type="Gene3D" id="1.10.287.470">
    <property type="entry name" value="Helix hairpin bin"/>
    <property type="match status" value="1"/>
</dbReference>
<dbReference type="SUPFAM" id="SSF111369">
    <property type="entry name" value="HlyD-like secretion proteins"/>
    <property type="match status" value="1"/>
</dbReference>
<dbReference type="GO" id="GO:0015562">
    <property type="term" value="F:efflux transmembrane transporter activity"/>
    <property type="evidence" value="ECO:0007669"/>
    <property type="project" value="TreeGrafter"/>
</dbReference>
<dbReference type="Proteomes" id="UP000095672">
    <property type="component" value="Chromosome"/>
</dbReference>
<evidence type="ECO:0000313" key="4">
    <source>
        <dbReference type="EMBL" id="AOS98238.1"/>
    </source>
</evidence>